<proteinExistence type="predicted"/>
<dbReference type="RefSeq" id="WP_146741193.1">
    <property type="nucleotide sequence ID" value="NZ_UATH01000001.1"/>
</dbReference>
<protein>
    <submittedName>
        <fullName evidence="1">Uncharacterized protein</fullName>
    </submittedName>
</protein>
<sequence>MARKPKRRNKTYKPKHVRGNMLVAGSVILEPLEKLLFNLTHFSEFDTQDDEVVIVSADGDVIPAKAYIHVIEDLVKHTSGDLLDISALTELRQGLGVEGGLTLDTLNRATKVTKAIKMMLNNLPPEKGVDFLMTTKIKREFNRQRLNN</sequence>
<evidence type="ECO:0000313" key="1">
    <source>
        <dbReference type="EMBL" id="SPY08080.1"/>
    </source>
</evidence>
<reference evidence="1 2" key="1">
    <citation type="submission" date="2018-06" db="EMBL/GenBank/DDBJ databases">
        <authorList>
            <consortium name="Pathogen Informatics"/>
            <person name="Doyle S."/>
        </authorList>
    </citation>
    <scope>NUCLEOTIDE SEQUENCE [LARGE SCALE GENOMIC DNA]</scope>
    <source>
        <strain evidence="1 2">NCTC11009</strain>
    </source>
</reference>
<dbReference type="EMBL" id="UATH01000001">
    <property type="protein sequence ID" value="SPY08080.1"/>
    <property type="molecule type" value="Genomic_DNA"/>
</dbReference>
<organism evidence="1 2">
    <name type="scientific">Oligella urethralis</name>
    <dbReference type="NCBI Taxonomy" id="90245"/>
    <lineage>
        <taxon>Bacteria</taxon>
        <taxon>Pseudomonadati</taxon>
        <taxon>Pseudomonadota</taxon>
        <taxon>Betaproteobacteria</taxon>
        <taxon>Burkholderiales</taxon>
        <taxon>Alcaligenaceae</taxon>
        <taxon>Oligella</taxon>
    </lineage>
</organism>
<accession>A0A2X1VHX3</accession>
<dbReference type="AlphaFoldDB" id="A0A2X1VHX3"/>
<evidence type="ECO:0000313" key="2">
    <source>
        <dbReference type="Proteomes" id="UP000250242"/>
    </source>
</evidence>
<gene>
    <name evidence="1" type="ORF">NCTC11009_01297</name>
</gene>
<name>A0A2X1VHX3_9BURK</name>
<dbReference type="Proteomes" id="UP000250242">
    <property type="component" value="Unassembled WGS sequence"/>
</dbReference>